<reference evidence="1" key="1">
    <citation type="submission" date="2023-05" db="EMBL/GenBank/DDBJ databases">
        <authorList>
            <consortium name="ELIXIR-Norway"/>
        </authorList>
    </citation>
    <scope>NUCLEOTIDE SEQUENCE</scope>
</reference>
<dbReference type="Proteomes" id="UP001162501">
    <property type="component" value="Chromosome 23"/>
</dbReference>
<dbReference type="EMBL" id="OX596107">
    <property type="protein sequence ID" value="CAN0184332.1"/>
    <property type="molecule type" value="Genomic_DNA"/>
</dbReference>
<protein>
    <submittedName>
        <fullName evidence="1">Uncharacterized protein</fullName>
    </submittedName>
</protein>
<name>A0AC59Z2Z2_RANTA</name>
<organism evidence="1 2">
    <name type="scientific">Rangifer tarandus platyrhynchus</name>
    <name type="common">Svalbard reindeer</name>
    <dbReference type="NCBI Taxonomy" id="3082113"/>
    <lineage>
        <taxon>Eukaryota</taxon>
        <taxon>Metazoa</taxon>
        <taxon>Chordata</taxon>
        <taxon>Craniata</taxon>
        <taxon>Vertebrata</taxon>
        <taxon>Euteleostomi</taxon>
        <taxon>Mammalia</taxon>
        <taxon>Eutheria</taxon>
        <taxon>Laurasiatheria</taxon>
        <taxon>Artiodactyla</taxon>
        <taxon>Ruminantia</taxon>
        <taxon>Pecora</taxon>
        <taxon>Cervidae</taxon>
        <taxon>Odocoileinae</taxon>
        <taxon>Rangifer</taxon>
    </lineage>
</organism>
<accession>A0AC59Z2Z2</accession>
<evidence type="ECO:0000313" key="2">
    <source>
        <dbReference type="Proteomes" id="UP001162501"/>
    </source>
</evidence>
<gene>
    <name evidence="1" type="ORF">MRATA1EN22A_LOCUS13306</name>
</gene>
<reference evidence="1" key="2">
    <citation type="submission" date="2025-03" db="EMBL/GenBank/DDBJ databases">
        <authorList>
            <consortium name="ELIXIR-Norway"/>
            <consortium name="Elixir Norway"/>
        </authorList>
    </citation>
    <scope>NUCLEOTIDE SEQUENCE</scope>
</reference>
<proteinExistence type="predicted"/>
<evidence type="ECO:0000313" key="1">
    <source>
        <dbReference type="EMBL" id="CAN0184332.1"/>
    </source>
</evidence>
<sequence>MLGSLVHAHASGRVCLTLEEPLPCGRSCVSADHQQSVSLTGVVLAMRGTHTALGRGNQVDVVSRKSRGQTQHLRGHVSKLPVHLCGDRKWRLQQLRSSVFSVPCALLISPYGTCPQSSALRYPSPLTSVESPVPVLNSLLLRCV</sequence>